<evidence type="ECO:0000313" key="1">
    <source>
        <dbReference type="EMBL" id="MET1254404.1"/>
    </source>
</evidence>
<protein>
    <submittedName>
        <fullName evidence="1">DoxX-like family protein</fullName>
    </submittedName>
</protein>
<proteinExistence type="predicted"/>
<name>A0ABV2BR48_9GAMM</name>
<reference evidence="1 2" key="1">
    <citation type="submission" date="2024-06" db="EMBL/GenBank/DDBJ databases">
        <authorList>
            <person name="Li F."/>
        </authorList>
    </citation>
    <scope>NUCLEOTIDE SEQUENCE [LARGE SCALE GENOMIC DNA]</scope>
    <source>
        <strain evidence="1 2">GXAS 311</strain>
    </source>
</reference>
<dbReference type="Proteomes" id="UP001548189">
    <property type="component" value="Unassembled WGS sequence"/>
</dbReference>
<dbReference type="EMBL" id="JBEVCJ010000004">
    <property type="protein sequence ID" value="MET1254404.1"/>
    <property type="molecule type" value="Genomic_DNA"/>
</dbReference>
<gene>
    <name evidence="1" type="ORF">ABVT43_04625</name>
</gene>
<comment type="caution">
    <text evidence="1">The sequence shown here is derived from an EMBL/GenBank/DDBJ whole genome shotgun (WGS) entry which is preliminary data.</text>
</comment>
<sequence>MSKVPSICFKKYHFLIRITLAAVWIWTALTSLFFDFQFGFKLLKDFGVSSNYSLSLIYLASTMNLIFGLWLISGKKLLLNCHLQMITIILYTLLLSIISPDFWLHPFGPLTKNFPMLLLIILFRDKLIQVSNQKQSNG</sequence>
<organism evidence="1 2">
    <name type="scientific">Aliikangiella maris</name>
    <dbReference type="NCBI Taxonomy" id="3162458"/>
    <lineage>
        <taxon>Bacteria</taxon>
        <taxon>Pseudomonadati</taxon>
        <taxon>Pseudomonadota</taxon>
        <taxon>Gammaproteobacteria</taxon>
        <taxon>Oceanospirillales</taxon>
        <taxon>Pleioneaceae</taxon>
        <taxon>Aliikangiella</taxon>
    </lineage>
</organism>
<accession>A0ABV2BR48</accession>
<keyword evidence="2" id="KW-1185">Reference proteome</keyword>
<evidence type="ECO:0000313" key="2">
    <source>
        <dbReference type="Proteomes" id="UP001548189"/>
    </source>
</evidence>
<dbReference type="Pfam" id="PF13781">
    <property type="entry name" value="DoxX_3"/>
    <property type="match status" value="1"/>
</dbReference>
<dbReference type="InterPro" id="IPR025695">
    <property type="entry name" value="DoxX-like"/>
</dbReference>